<gene>
    <name evidence="1" type="ORF">MTUNDRAET4_0606</name>
</gene>
<sequence length="68" mass="7980">MKVLWIIRGLDSGVRLKKAEGHVGKISDHFGHRFIRRGNDLRQAHLRADFPARRHQRGLYRGRRLSPL</sequence>
<dbReference type="AlphaFoldDB" id="A0A4U8YUL4"/>
<evidence type="ECO:0000313" key="1">
    <source>
        <dbReference type="EMBL" id="VFU07499.1"/>
    </source>
</evidence>
<evidence type="ECO:0000313" key="2">
    <source>
        <dbReference type="Proteomes" id="UP000294360"/>
    </source>
</evidence>
<organism evidence="1 2">
    <name type="scientific">Methylocella tundrae</name>
    <dbReference type="NCBI Taxonomy" id="227605"/>
    <lineage>
        <taxon>Bacteria</taxon>
        <taxon>Pseudomonadati</taxon>
        <taxon>Pseudomonadota</taxon>
        <taxon>Alphaproteobacteria</taxon>
        <taxon>Hyphomicrobiales</taxon>
        <taxon>Beijerinckiaceae</taxon>
        <taxon>Methylocella</taxon>
    </lineage>
</organism>
<dbReference type="Proteomes" id="UP000294360">
    <property type="component" value="Chromosome"/>
</dbReference>
<dbReference type="EMBL" id="LR536450">
    <property type="protein sequence ID" value="VFU07499.1"/>
    <property type="molecule type" value="Genomic_DNA"/>
</dbReference>
<dbReference type="KEGG" id="mtun:MTUNDRAET4_0606"/>
<name>A0A4U8YUL4_METTU</name>
<reference evidence="1 2" key="1">
    <citation type="submission" date="2019-03" db="EMBL/GenBank/DDBJ databases">
        <authorList>
            <person name="Kox A.R. M."/>
        </authorList>
    </citation>
    <scope>NUCLEOTIDE SEQUENCE [LARGE SCALE GENOMIC DNA]</scope>
    <source>
        <strain evidence="1">MTUNDRAET4 annotated genome</strain>
    </source>
</reference>
<protein>
    <submittedName>
        <fullName evidence="1">Uncharacterized protein</fullName>
    </submittedName>
</protein>
<proteinExistence type="predicted"/>
<accession>A0A4U8YUL4</accession>